<protein>
    <recommendedName>
        <fullName evidence="4">DUF3311 domain-containing protein</fullName>
    </recommendedName>
</protein>
<evidence type="ECO:0000313" key="2">
    <source>
        <dbReference type="EMBL" id="GGL97382.1"/>
    </source>
</evidence>
<sequence length="70" mass="7555">MTPGARRRALAYVGGIMLLAPALLWVVGRTFFVGVPAAWHSALWIVAGGWLLAGLIVLLASWRRGRDVAE</sequence>
<keyword evidence="1" id="KW-0472">Membrane</keyword>
<dbReference type="Proteomes" id="UP000661918">
    <property type="component" value="Unassembled WGS sequence"/>
</dbReference>
<feature type="transmembrane region" description="Helical" evidence="1">
    <location>
        <begin position="9"/>
        <end position="27"/>
    </location>
</feature>
<accession>A0ABQ2GIK6</accession>
<evidence type="ECO:0000313" key="3">
    <source>
        <dbReference type="Proteomes" id="UP000661918"/>
    </source>
</evidence>
<organism evidence="2 3">
    <name type="scientific">Deinococcus aerophilus</name>
    <dbReference type="NCBI Taxonomy" id="522488"/>
    <lineage>
        <taxon>Bacteria</taxon>
        <taxon>Thermotogati</taxon>
        <taxon>Deinococcota</taxon>
        <taxon>Deinococci</taxon>
        <taxon>Deinococcales</taxon>
        <taxon>Deinococcaceae</taxon>
        <taxon>Deinococcus</taxon>
    </lineage>
</organism>
<proteinExistence type="predicted"/>
<evidence type="ECO:0000256" key="1">
    <source>
        <dbReference type="SAM" id="Phobius"/>
    </source>
</evidence>
<keyword evidence="1" id="KW-1133">Transmembrane helix</keyword>
<dbReference type="RefSeq" id="WP_188900438.1">
    <property type="nucleotide sequence ID" value="NZ_BMOM01000001.1"/>
</dbReference>
<keyword evidence="1" id="KW-0812">Transmembrane</keyword>
<name>A0ABQ2GIK6_9DEIO</name>
<comment type="caution">
    <text evidence="2">The sequence shown here is derived from an EMBL/GenBank/DDBJ whole genome shotgun (WGS) entry which is preliminary data.</text>
</comment>
<feature type="transmembrane region" description="Helical" evidence="1">
    <location>
        <begin position="39"/>
        <end position="62"/>
    </location>
</feature>
<evidence type="ECO:0008006" key="4">
    <source>
        <dbReference type="Google" id="ProtNLM"/>
    </source>
</evidence>
<keyword evidence="3" id="KW-1185">Reference proteome</keyword>
<reference evidence="3" key="1">
    <citation type="journal article" date="2019" name="Int. J. Syst. Evol. Microbiol.">
        <title>The Global Catalogue of Microorganisms (GCM) 10K type strain sequencing project: providing services to taxonomists for standard genome sequencing and annotation.</title>
        <authorList>
            <consortium name="The Broad Institute Genomics Platform"/>
            <consortium name="The Broad Institute Genome Sequencing Center for Infectious Disease"/>
            <person name="Wu L."/>
            <person name="Ma J."/>
        </authorList>
    </citation>
    <scope>NUCLEOTIDE SEQUENCE [LARGE SCALE GENOMIC DNA]</scope>
    <source>
        <strain evidence="3">JCM 15443</strain>
    </source>
</reference>
<dbReference type="EMBL" id="BMOM01000001">
    <property type="protein sequence ID" value="GGL97382.1"/>
    <property type="molecule type" value="Genomic_DNA"/>
</dbReference>
<gene>
    <name evidence="2" type="ORF">GCM10010841_02220</name>
</gene>